<dbReference type="PhylomeDB" id="A0A167PQD8"/>
<feature type="chain" id="PRO_5007891239" description="Chitin-binding type-2 domain-containing protein" evidence="1">
    <location>
        <begin position="23"/>
        <end position="103"/>
    </location>
</feature>
<dbReference type="GO" id="GO:0008061">
    <property type="term" value="F:chitin binding"/>
    <property type="evidence" value="ECO:0007669"/>
    <property type="project" value="InterPro"/>
</dbReference>
<dbReference type="EMBL" id="CM002801">
    <property type="protein sequence ID" value="KZN83644.1"/>
    <property type="molecule type" value="Genomic_DNA"/>
</dbReference>
<gene>
    <name evidence="3" type="ORF">EN45_107500</name>
</gene>
<evidence type="ECO:0000259" key="2">
    <source>
        <dbReference type="PROSITE" id="PS50940"/>
    </source>
</evidence>
<dbReference type="InterPro" id="IPR036508">
    <property type="entry name" value="Chitin-bd_dom_sf"/>
</dbReference>
<proteinExistence type="predicted"/>
<dbReference type="AlphaFoldDB" id="A0A167PQD8"/>
<accession>A0A167PQD8</accession>
<feature type="signal peptide" evidence="1">
    <location>
        <begin position="1"/>
        <end position="22"/>
    </location>
</feature>
<dbReference type="Gene3D" id="2.170.140.10">
    <property type="entry name" value="Chitin binding domain"/>
    <property type="match status" value="1"/>
</dbReference>
<reference evidence="3" key="1">
    <citation type="journal article" date="2014" name="Genome Announc.">
        <title>Complete sequencing and chromosome-scale genome assembly of the industrial progenitor strain P2niaD18 from the penicillin producer Penicillium chrysogenum.</title>
        <authorList>
            <person name="Specht T."/>
            <person name="Dahlmann T.A."/>
            <person name="Zadra I."/>
            <person name="Kurnsteiner H."/>
            <person name="Kuck U."/>
        </authorList>
    </citation>
    <scope>NUCLEOTIDE SEQUENCE [LARGE SCALE GENOMIC DNA]</scope>
    <source>
        <strain evidence="3">P2niaD18</strain>
    </source>
</reference>
<dbReference type="GO" id="GO:0005576">
    <property type="term" value="C:extracellular region"/>
    <property type="evidence" value="ECO:0007669"/>
    <property type="project" value="InterPro"/>
</dbReference>
<organism evidence="3">
    <name type="scientific">Penicillium chrysogenum</name>
    <name type="common">Penicillium notatum</name>
    <dbReference type="NCBI Taxonomy" id="5076"/>
    <lineage>
        <taxon>Eukaryota</taxon>
        <taxon>Fungi</taxon>
        <taxon>Dikarya</taxon>
        <taxon>Ascomycota</taxon>
        <taxon>Pezizomycotina</taxon>
        <taxon>Eurotiomycetes</taxon>
        <taxon>Eurotiomycetidae</taxon>
        <taxon>Eurotiales</taxon>
        <taxon>Aspergillaceae</taxon>
        <taxon>Penicillium</taxon>
        <taxon>Penicillium chrysogenum species complex</taxon>
    </lineage>
</organism>
<evidence type="ECO:0000256" key="1">
    <source>
        <dbReference type="SAM" id="SignalP"/>
    </source>
</evidence>
<dbReference type="Pfam" id="PF01607">
    <property type="entry name" value="CBM_14"/>
    <property type="match status" value="1"/>
</dbReference>
<dbReference type="InterPro" id="IPR002557">
    <property type="entry name" value="Chitin-bd_dom"/>
</dbReference>
<evidence type="ECO:0000313" key="3">
    <source>
        <dbReference type="EMBL" id="KZN83644.1"/>
    </source>
</evidence>
<feature type="domain" description="Chitin-binding type-2" evidence="2">
    <location>
        <begin position="22"/>
        <end position="78"/>
    </location>
</feature>
<dbReference type="SMART" id="SM00494">
    <property type="entry name" value="ChtBD2"/>
    <property type="match status" value="1"/>
</dbReference>
<keyword evidence="1" id="KW-0732">Signal</keyword>
<name>A0A167PQD8_PENCH</name>
<dbReference type="PROSITE" id="PS50940">
    <property type="entry name" value="CHIT_BIND_II"/>
    <property type="match status" value="1"/>
</dbReference>
<protein>
    <recommendedName>
        <fullName evidence="2">Chitin-binding type-2 domain-containing protein</fullName>
    </recommendedName>
</protein>
<dbReference type="Proteomes" id="UP000076449">
    <property type="component" value="Chromosome IV"/>
</dbReference>
<sequence length="103" mass="11249">MHFHYQTLGAVLASLVFSTASAAYCRVGDMWPDMHDCHNFFECAAGGIPVLKTCGPGTAYCHETRVCDYEGKIPLCSHKGWKWDVATKKGREGAAHPRGFGDA</sequence>
<dbReference type="SUPFAM" id="SSF57625">
    <property type="entry name" value="Invertebrate chitin-binding proteins"/>
    <property type="match status" value="1"/>
</dbReference>